<gene>
    <name evidence="1" type="ORF">PanWU01x14_251200</name>
</gene>
<protein>
    <submittedName>
        <fullName evidence="1">Uncharacterized protein</fullName>
    </submittedName>
</protein>
<comment type="caution">
    <text evidence="1">The sequence shown here is derived from an EMBL/GenBank/DDBJ whole genome shotgun (WGS) entry which is preliminary data.</text>
</comment>
<evidence type="ECO:0000313" key="2">
    <source>
        <dbReference type="Proteomes" id="UP000237105"/>
    </source>
</evidence>
<organism evidence="1 2">
    <name type="scientific">Parasponia andersonii</name>
    <name type="common">Sponia andersonii</name>
    <dbReference type="NCBI Taxonomy" id="3476"/>
    <lineage>
        <taxon>Eukaryota</taxon>
        <taxon>Viridiplantae</taxon>
        <taxon>Streptophyta</taxon>
        <taxon>Embryophyta</taxon>
        <taxon>Tracheophyta</taxon>
        <taxon>Spermatophyta</taxon>
        <taxon>Magnoliopsida</taxon>
        <taxon>eudicotyledons</taxon>
        <taxon>Gunneridae</taxon>
        <taxon>Pentapetalae</taxon>
        <taxon>rosids</taxon>
        <taxon>fabids</taxon>
        <taxon>Rosales</taxon>
        <taxon>Cannabaceae</taxon>
        <taxon>Parasponia</taxon>
    </lineage>
</organism>
<reference evidence="2" key="1">
    <citation type="submission" date="2016-06" db="EMBL/GenBank/DDBJ databases">
        <title>Parallel loss of symbiosis genes in relatives of nitrogen-fixing non-legume Parasponia.</title>
        <authorList>
            <person name="Van Velzen R."/>
            <person name="Holmer R."/>
            <person name="Bu F."/>
            <person name="Rutten L."/>
            <person name="Van Zeijl A."/>
            <person name="Liu W."/>
            <person name="Santuari L."/>
            <person name="Cao Q."/>
            <person name="Sharma T."/>
            <person name="Shen D."/>
            <person name="Roswanjaya Y."/>
            <person name="Wardhani T."/>
            <person name="Kalhor M.S."/>
            <person name="Jansen J."/>
            <person name="Van den Hoogen J."/>
            <person name="Gungor B."/>
            <person name="Hartog M."/>
            <person name="Hontelez J."/>
            <person name="Verver J."/>
            <person name="Yang W.-C."/>
            <person name="Schijlen E."/>
            <person name="Repin R."/>
            <person name="Schilthuizen M."/>
            <person name="Schranz E."/>
            <person name="Heidstra R."/>
            <person name="Miyata K."/>
            <person name="Fedorova E."/>
            <person name="Kohlen W."/>
            <person name="Bisseling T."/>
            <person name="Smit S."/>
            <person name="Geurts R."/>
        </authorList>
    </citation>
    <scope>NUCLEOTIDE SEQUENCE [LARGE SCALE GENOMIC DNA]</scope>
    <source>
        <strain evidence="2">cv. WU1-14</strain>
    </source>
</reference>
<accession>A0A2P5BCF4</accession>
<sequence length="111" mass="13103">HRVITPPNLNCYSSSSDKTKRNNTLHTQKHKRHDELWYSDNKKIILHFSALPHNLQPMIRITLPQILVQSITNLLSHVLFPLVHVWKLWLEFHGLLKSYQNMIFGSKFLVP</sequence>
<dbReference type="Proteomes" id="UP000237105">
    <property type="component" value="Unassembled WGS sequence"/>
</dbReference>
<evidence type="ECO:0000313" key="1">
    <source>
        <dbReference type="EMBL" id="PON46474.1"/>
    </source>
</evidence>
<name>A0A2P5BCF4_PARAD</name>
<feature type="non-terminal residue" evidence="1">
    <location>
        <position position="1"/>
    </location>
</feature>
<proteinExistence type="predicted"/>
<keyword evidence="2" id="KW-1185">Reference proteome</keyword>
<dbReference type="AlphaFoldDB" id="A0A2P5BCF4"/>
<dbReference type="EMBL" id="JXTB01000310">
    <property type="protein sequence ID" value="PON46474.1"/>
    <property type="molecule type" value="Genomic_DNA"/>
</dbReference>